<evidence type="ECO:0000256" key="6">
    <source>
        <dbReference type="ARBA" id="ARBA00022958"/>
    </source>
</evidence>
<keyword evidence="8 10" id="KW-0406">Ion transport</keyword>
<feature type="transmembrane region" description="Helical" evidence="10">
    <location>
        <begin position="411"/>
        <end position="435"/>
    </location>
</feature>
<feature type="transmembrane region" description="Helical" evidence="10">
    <location>
        <begin position="52"/>
        <end position="70"/>
    </location>
</feature>
<organism evidence="12 13">
    <name type="scientific">Rasamsonia emersonii (strain ATCC 16479 / CBS 393.64 / IMI 116815)</name>
    <dbReference type="NCBI Taxonomy" id="1408163"/>
    <lineage>
        <taxon>Eukaryota</taxon>
        <taxon>Fungi</taxon>
        <taxon>Dikarya</taxon>
        <taxon>Ascomycota</taxon>
        <taxon>Pezizomycotina</taxon>
        <taxon>Eurotiomycetes</taxon>
        <taxon>Eurotiomycetidae</taxon>
        <taxon>Eurotiales</taxon>
        <taxon>Trichocomaceae</taxon>
        <taxon>Rasamsonia</taxon>
    </lineage>
</organism>
<keyword evidence="9 10" id="KW-0472">Membrane</keyword>
<feature type="compositionally biased region" description="Acidic residues" evidence="11">
    <location>
        <begin position="277"/>
        <end position="286"/>
    </location>
</feature>
<dbReference type="Proteomes" id="UP000053958">
    <property type="component" value="Unassembled WGS sequence"/>
</dbReference>
<keyword evidence="5 10" id="KW-0812">Transmembrane</keyword>
<dbReference type="OrthoDB" id="9999863at2759"/>
<evidence type="ECO:0000256" key="7">
    <source>
        <dbReference type="ARBA" id="ARBA00022989"/>
    </source>
</evidence>
<dbReference type="InterPro" id="IPR003445">
    <property type="entry name" value="Cat_transpt"/>
</dbReference>
<dbReference type="InterPro" id="IPR004773">
    <property type="entry name" value="K/Na_transp_Trk1/HKT1"/>
</dbReference>
<evidence type="ECO:0000256" key="9">
    <source>
        <dbReference type="ARBA" id="ARBA00023136"/>
    </source>
</evidence>
<evidence type="ECO:0000256" key="1">
    <source>
        <dbReference type="ARBA" id="ARBA00004141"/>
    </source>
</evidence>
<protein>
    <recommendedName>
        <fullName evidence="10">Potassium transport protein</fullName>
    </recommendedName>
</protein>
<evidence type="ECO:0000256" key="8">
    <source>
        <dbReference type="ARBA" id="ARBA00023065"/>
    </source>
</evidence>
<feature type="transmembrane region" description="Helical" evidence="10">
    <location>
        <begin position="606"/>
        <end position="626"/>
    </location>
</feature>
<evidence type="ECO:0000256" key="2">
    <source>
        <dbReference type="ARBA" id="ARBA00009137"/>
    </source>
</evidence>
<dbReference type="PANTHER" id="PTHR31064:SF30">
    <property type="entry name" value="HIGH-AFFINITY POTASSIUM TRANSPORT PROTEIN-RELATED"/>
    <property type="match status" value="1"/>
</dbReference>
<dbReference type="RefSeq" id="XP_013331275.1">
    <property type="nucleotide sequence ID" value="XM_013475821.1"/>
</dbReference>
<keyword evidence="13" id="KW-1185">Reference proteome</keyword>
<evidence type="ECO:0000256" key="3">
    <source>
        <dbReference type="ARBA" id="ARBA00022448"/>
    </source>
</evidence>
<accession>A0A0F4Z468</accession>
<keyword evidence="7 10" id="KW-1133">Transmembrane helix</keyword>
<evidence type="ECO:0000256" key="4">
    <source>
        <dbReference type="ARBA" id="ARBA00022538"/>
    </source>
</evidence>
<dbReference type="EMBL" id="LASV01000054">
    <property type="protein sequence ID" value="KKA24663.1"/>
    <property type="molecule type" value="Genomic_DNA"/>
</dbReference>
<dbReference type="GO" id="GO:0140107">
    <property type="term" value="F:high-affinity potassium ion transmembrane transporter activity"/>
    <property type="evidence" value="ECO:0007669"/>
    <property type="project" value="TreeGrafter"/>
</dbReference>
<dbReference type="GO" id="GO:0030007">
    <property type="term" value="P:intracellular potassium ion homeostasis"/>
    <property type="evidence" value="ECO:0007669"/>
    <property type="project" value="UniProtKB-UniRule"/>
</dbReference>
<feature type="region of interest" description="Disordered" evidence="11">
    <location>
        <begin position="734"/>
        <end position="768"/>
    </location>
</feature>
<feature type="compositionally biased region" description="Polar residues" evidence="11">
    <location>
        <begin position="195"/>
        <end position="206"/>
    </location>
</feature>
<dbReference type="Pfam" id="PF02386">
    <property type="entry name" value="TrkH"/>
    <property type="match status" value="2"/>
</dbReference>
<keyword evidence="6 10" id="KW-0630">Potassium</keyword>
<dbReference type="NCBIfam" id="TIGR00934">
    <property type="entry name" value="2a38euk"/>
    <property type="match status" value="1"/>
</dbReference>
<name>A0A0F4Z468_RASE3</name>
<comment type="caution">
    <text evidence="10">Lacks conserved residue(s) required for the propagation of feature annotation.</text>
</comment>
<dbReference type="PIRSF" id="PIRSF002450">
    <property type="entry name" value="K+_transpter_TRK"/>
    <property type="match status" value="1"/>
</dbReference>
<dbReference type="InterPro" id="IPR051143">
    <property type="entry name" value="TrkH_K-transport"/>
</dbReference>
<dbReference type="GeneID" id="25313679"/>
<sequence length="768" mass="86401">MGPPRGQWAALAAAMANRLATVSKAVLAKIISFYNRIPFLGSVKLNFISLHYMYIILWTIAGSVVVYGGSGIPYIDALFFASGAATQSGLNTIDFNRLPSYSQIFLYIISMFTNPIVIHSFVVFVRLYWFEKRFEHIVRDARALRRSRSKSSTTGRDQDLDRQELGVRGQSIVVLRNEDGEAREAMQDVAKLDPESNSETGSSTPKNETRQGPEGKGAIGPRRLTSDSDVSSESRLRLPVRLSPEHHIAFLEHQRSDKGRLRIPSPREFDRGGVPEALDEEGEDTANGESRPPNERTEDAVDENENENGGGHITINEPEILRSRTRTATLPRIESRRTTERDDDQPNLIRHRSRKGTLNGLFRSLTQEREKDTLPYLSWNATVGRNSTFIALTEEQREELGGIEYRALKTLALVLVAYFFFFHILGVICLVPWIMHTHYGSIVTADGQGRPWWGIFTAQSAFNDVGYTLTPDSMNSFQDAVFPLLLMSFLIVIGNTGFPCMLRLIIWILSKIVTTGTPLWEELQFLLDHPRRCFTLLFPRNATWWLFAILVILNGLDLLFFIILDLNDPTVTSIPPGIRVLDGLFQAVSTRTAGFGVVNLSNLHPAIQVSYLIMMYISVFPIAISMRRTNVYEERSLGIYATVEEDTEDAKPPSYIGTHLRRQLSFDLCQFRVLSKLVIIAMQIRGRHRGLPYALDRAILLPSESLHRKELAEAERHLRRRNSMVSEISAVTGRQPPGIFRSETGLSTARDRGSRPQEAHATGVSAGI</sequence>
<evidence type="ECO:0000256" key="10">
    <source>
        <dbReference type="PIRNR" id="PIRNR002450"/>
    </source>
</evidence>
<gene>
    <name evidence="12" type="ORF">T310_1328</name>
</gene>
<feature type="transmembrane region" description="Helical" evidence="10">
    <location>
        <begin position="480"/>
        <end position="502"/>
    </location>
</feature>
<dbReference type="GO" id="GO:0005886">
    <property type="term" value="C:plasma membrane"/>
    <property type="evidence" value="ECO:0007669"/>
    <property type="project" value="InterPro"/>
</dbReference>
<evidence type="ECO:0000256" key="5">
    <source>
        <dbReference type="ARBA" id="ARBA00022692"/>
    </source>
</evidence>
<feature type="region of interest" description="Disordered" evidence="11">
    <location>
        <begin position="176"/>
        <end position="350"/>
    </location>
</feature>
<feature type="compositionally biased region" description="Basic and acidic residues" evidence="11">
    <location>
        <begin position="176"/>
        <end position="194"/>
    </location>
</feature>
<feature type="compositionally biased region" description="Basic and acidic residues" evidence="11">
    <location>
        <begin position="749"/>
        <end position="758"/>
    </location>
</feature>
<feature type="compositionally biased region" description="Basic and acidic residues" evidence="11">
    <location>
        <begin position="243"/>
        <end position="273"/>
    </location>
</feature>
<feature type="transmembrane region" description="Helical" evidence="10">
    <location>
        <begin position="105"/>
        <end position="129"/>
    </location>
</feature>
<proteinExistence type="inferred from homology"/>
<comment type="subcellular location">
    <subcellularLocation>
        <location evidence="1">Membrane</location>
        <topology evidence="1">Multi-pass membrane protein</topology>
    </subcellularLocation>
</comment>
<comment type="caution">
    <text evidence="12">The sequence shown here is derived from an EMBL/GenBank/DDBJ whole genome shotgun (WGS) entry which is preliminary data.</text>
</comment>
<dbReference type="GO" id="GO:1990573">
    <property type="term" value="P:potassium ion import across plasma membrane"/>
    <property type="evidence" value="ECO:0007669"/>
    <property type="project" value="TreeGrafter"/>
</dbReference>
<dbReference type="STRING" id="1408163.A0A0F4Z468"/>
<dbReference type="PANTHER" id="PTHR31064">
    <property type="entry name" value="POTASSIUM TRANSPORT PROTEIN DDB_G0292412-RELATED"/>
    <property type="match status" value="1"/>
</dbReference>
<dbReference type="InterPro" id="IPR015958">
    <property type="entry name" value="Trk1_fungi"/>
</dbReference>
<comment type="similarity">
    <text evidence="2 10">Belongs to the TrkH potassium transport family.</text>
</comment>
<evidence type="ECO:0000313" key="13">
    <source>
        <dbReference type="Proteomes" id="UP000053958"/>
    </source>
</evidence>
<keyword evidence="4 10" id="KW-0633">Potassium transport</keyword>
<evidence type="ECO:0000256" key="11">
    <source>
        <dbReference type="SAM" id="MobiDB-lite"/>
    </source>
</evidence>
<evidence type="ECO:0000313" key="12">
    <source>
        <dbReference type="EMBL" id="KKA24663.1"/>
    </source>
</evidence>
<keyword evidence="3 10" id="KW-0813">Transport</keyword>
<dbReference type="AlphaFoldDB" id="A0A0F4Z468"/>
<reference evidence="12 13" key="1">
    <citation type="submission" date="2015-04" db="EMBL/GenBank/DDBJ databases">
        <authorList>
            <person name="Heijne W.H."/>
            <person name="Fedorova N.D."/>
            <person name="Nierman W.C."/>
            <person name="Vollebregt A.W."/>
            <person name="Zhao Z."/>
            <person name="Wu L."/>
            <person name="Kumar M."/>
            <person name="Stam H."/>
            <person name="van den Berg M.A."/>
            <person name="Pel H.J."/>
        </authorList>
    </citation>
    <scope>NUCLEOTIDE SEQUENCE [LARGE SCALE GENOMIC DNA]</scope>
    <source>
        <strain evidence="12 13">CBS 393.64</strain>
    </source>
</reference>
<feature type="transmembrane region" description="Helical" evidence="10">
    <location>
        <begin position="542"/>
        <end position="564"/>
    </location>
</feature>